<feature type="non-terminal residue" evidence="2">
    <location>
        <position position="1"/>
    </location>
</feature>
<feature type="domain" description="Immunoglobulin-like beta-sandwich" evidence="1">
    <location>
        <begin position="5"/>
        <end position="37"/>
    </location>
</feature>
<gene>
    <name evidence="2" type="ORF">AFUS01_LOCUS35656</name>
</gene>
<dbReference type="OrthoDB" id="6159398at2759"/>
<reference evidence="2" key="1">
    <citation type="submission" date="2021-06" db="EMBL/GenBank/DDBJ databases">
        <authorList>
            <person name="Hodson N. C."/>
            <person name="Mongue J. A."/>
            <person name="Jaron S. K."/>
        </authorList>
    </citation>
    <scope>NUCLEOTIDE SEQUENCE</scope>
</reference>
<dbReference type="EMBL" id="CAJVCH010536697">
    <property type="protein sequence ID" value="CAG7825553.1"/>
    <property type="molecule type" value="Genomic_DNA"/>
</dbReference>
<comment type="caution">
    <text evidence="2">The sequence shown here is derived from an EMBL/GenBank/DDBJ whole genome shotgun (WGS) entry which is preliminary data.</text>
</comment>
<name>A0A8J2PLZ4_9HEXA</name>
<dbReference type="AlphaFoldDB" id="A0A8J2PLZ4"/>
<organism evidence="2 3">
    <name type="scientific">Allacma fusca</name>
    <dbReference type="NCBI Taxonomy" id="39272"/>
    <lineage>
        <taxon>Eukaryota</taxon>
        <taxon>Metazoa</taxon>
        <taxon>Ecdysozoa</taxon>
        <taxon>Arthropoda</taxon>
        <taxon>Hexapoda</taxon>
        <taxon>Collembola</taxon>
        <taxon>Symphypleona</taxon>
        <taxon>Sminthuridae</taxon>
        <taxon>Allacma</taxon>
    </lineage>
</organism>
<evidence type="ECO:0000313" key="3">
    <source>
        <dbReference type="Proteomes" id="UP000708208"/>
    </source>
</evidence>
<keyword evidence="3" id="KW-1185">Reference proteome</keyword>
<proteinExistence type="predicted"/>
<sequence>EQAKVGSGIEALKLSQLTPDQAGNYTCSVTNALGTDSIFYAVKIQVPPQAPILQVAQVYYDSLRLSWTLENDGGSRVKGDFLHPI</sequence>
<protein>
    <recommendedName>
        <fullName evidence="1">Immunoglobulin-like beta-sandwich domain-containing protein</fullName>
    </recommendedName>
</protein>
<accession>A0A8J2PLZ4</accession>
<dbReference type="Proteomes" id="UP000708208">
    <property type="component" value="Unassembled WGS sequence"/>
</dbReference>
<dbReference type="InterPro" id="IPR013151">
    <property type="entry name" value="Immunoglobulin_dom"/>
</dbReference>
<evidence type="ECO:0000259" key="1">
    <source>
        <dbReference type="Pfam" id="PF00047"/>
    </source>
</evidence>
<dbReference type="Pfam" id="PF00047">
    <property type="entry name" value="ig"/>
    <property type="match status" value="1"/>
</dbReference>
<evidence type="ECO:0000313" key="2">
    <source>
        <dbReference type="EMBL" id="CAG7825553.1"/>
    </source>
</evidence>